<dbReference type="AlphaFoldDB" id="A0A0H2S3U3"/>
<dbReference type="Pfam" id="PF00443">
    <property type="entry name" value="UCH"/>
    <property type="match status" value="1"/>
</dbReference>
<sequence length="582" mass="63452">MPTLNVQIKHAGKTHKLPLNTDAPPVAFKEAIYQVTGVPLDRMKVMVKGGILKDDADWSKLGIKEGQTLMVIGAAGELPKPPSKPIVFLEDMDDSELAQALALPGGLTNLGNTCYMNATLQTLRAIPELQQALIKYPTMSGPGIREGNHELTRALGTTYTSMRGTTGPFTPFAFLGILRQAVPQFAERSRGHGGMAGYAQQDAEECWIQILNNIRGLPGNLDGASGSAQSQQDRSRFIEQYMMGEMRSEMKCVEAPEEPSTVSTEKILKLECNITKETNYMHTGILDALDQSIEKMSPSLGRQAVYNRKSRLSRIPTNLTVHMVRFAWKREINKKAKIMRKVKFPFELDVLDLCTDDLKAKILPLNKRLREIEHDRAERRKVRKRTKKAASASTEPEQEDVSMADAAAAPSSPVLVQSAVPAGHEPPAPTGAAVETSGEDKGKASAEEGGALEPESVYRKRELEELSALVPSDLVADVGCSVTGLYELVGIITHKGADADGGHYIGYVKKSALHPIKIGGEMPVPTEGSTLTGIALEEDDEDWYKFDDEKVSIFPADKIPTLEGGGEDSSAYVLLYRSKPLA</sequence>
<dbReference type="PROSITE" id="PS50235">
    <property type="entry name" value="USP_3"/>
    <property type="match status" value="1"/>
</dbReference>
<dbReference type="SMART" id="SM00213">
    <property type="entry name" value="UBQ"/>
    <property type="match status" value="1"/>
</dbReference>
<evidence type="ECO:0000256" key="1">
    <source>
        <dbReference type="ARBA" id="ARBA00000707"/>
    </source>
</evidence>
<gene>
    <name evidence="10" type="ORF">SCHPADRAFT_993397</name>
</gene>
<dbReference type="GO" id="GO:0016579">
    <property type="term" value="P:protein deubiquitination"/>
    <property type="evidence" value="ECO:0007669"/>
    <property type="project" value="InterPro"/>
</dbReference>
<dbReference type="GO" id="GO:0070628">
    <property type="term" value="F:proteasome binding"/>
    <property type="evidence" value="ECO:0007669"/>
    <property type="project" value="TreeGrafter"/>
</dbReference>
<dbReference type="GO" id="GO:0004843">
    <property type="term" value="F:cysteine-type deubiquitinase activity"/>
    <property type="evidence" value="ECO:0007669"/>
    <property type="project" value="UniProtKB-UniRule"/>
</dbReference>
<dbReference type="InterPro" id="IPR001394">
    <property type="entry name" value="Peptidase_C19_UCH"/>
</dbReference>
<name>A0A0H2S3U3_9AGAM</name>
<dbReference type="CDD" id="cd16104">
    <property type="entry name" value="Ubl_USP14_like"/>
    <property type="match status" value="1"/>
</dbReference>
<evidence type="ECO:0000256" key="3">
    <source>
        <dbReference type="ARBA" id="ARBA00022786"/>
    </source>
</evidence>
<keyword evidence="2 6" id="KW-0645">Protease</keyword>
<dbReference type="SUPFAM" id="SSF54001">
    <property type="entry name" value="Cysteine proteinases"/>
    <property type="match status" value="1"/>
</dbReference>
<dbReference type="InParanoid" id="A0A0H2S3U3"/>
<comment type="similarity">
    <text evidence="6">Belongs to the peptidase C19 family.</text>
</comment>
<dbReference type="Pfam" id="PF00240">
    <property type="entry name" value="ubiquitin"/>
    <property type="match status" value="1"/>
</dbReference>
<proteinExistence type="inferred from homology"/>
<protein>
    <recommendedName>
        <fullName evidence="6">Ubiquitin carboxyl-terminal hydrolase</fullName>
        <ecNumber evidence="6">3.4.19.12</ecNumber>
    </recommendedName>
</protein>
<feature type="domain" description="USP" evidence="9">
    <location>
        <begin position="105"/>
        <end position="579"/>
    </location>
</feature>
<dbReference type="PROSITE" id="PS00973">
    <property type="entry name" value="USP_2"/>
    <property type="match status" value="1"/>
</dbReference>
<keyword evidence="5 6" id="KW-0788">Thiol protease</keyword>
<keyword evidence="11" id="KW-1185">Reference proteome</keyword>
<dbReference type="InterPro" id="IPR038765">
    <property type="entry name" value="Papain-like_cys_pep_sf"/>
</dbReference>
<dbReference type="Gene3D" id="3.10.20.90">
    <property type="entry name" value="Phosphatidylinositol 3-kinase Catalytic Subunit, Chain A, domain 1"/>
    <property type="match status" value="1"/>
</dbReference>
<dbReference type="Gene3D" id="3.90.70.10">
    <property type="entry name" value="Cysteine proteinases"/>
    <property type="match status" value="1"/>
</dbReference>
<feature type="compositionally biased region" description="Low complexity" evidence="7">
    <location>
        <begin position="403"/>
        <end position="422"/>
    </location>
</feature>
<evidence type="ECO:0000256" key="4">
    <source>
        <dbReference type="ARBA" id="ARBA00022801"/>
    </source>
</evidence>
<dbReference type="Proteomes" id="UP000053477">
    <property type="component" value="Unassembled WGS sequence"/>
</dbReference>
<dbReference type="InterPro" id="IPR044635">
    <property type="entry name" value="UBP14-like"/>
</dbReference>
<dbReference type="OrthoDB" id="333239at2759"/>
<keyword evidence="3 6" id="KW-0833">Ubl conjugation pathway</keyword>
<dbReference type="PROSITE" id="PS50053">
    <property type="entry name" value="UBIQUITIN_2"/>
    <property type="match status" value="1"/>
</dbReference>
<comment type="catalytic activity">
    <reaction evidence="1 6">
        <text>Thiol-dependent hydrolysis of ester, thioester, amide, peptide and isopeptide bonds formed by the C-terminal Gly of ubiquitin (a 76-residue protein attached to proteins as an intracellular targeting signal).</text>
        <dbReference type="EC" id="3.4.19.12"/>
    </reaction>
</comment>
<feature type="compositionally biased region" description="Basic residues" evidence="7">
    <location>
        <begin position="379"/>
        <end position="388"/>
    </location>
</feature>
<evidence type="ECO:0000259" key="9">
    <source>
        <dbReference type="PROSITE" id="PS50235"/>
    </source>
</evidence>
<dbReference type="PANTHER" id="PTHR43982:SF1">
    <property type="entry name" value="UBIQUITIN CARBOXYL-TERMINAL HYDROLASE 14"/>
    <property type="match status" value="1"/>
</dbReference>
<evidence type="ECO:0000256" key="5">
    <source>
        <dbReference type="ARBA" id="ARBA00022807"/>
    </source>
</evidence>
<dbReference type="EMBL" id="KQ085892">
    <property type="protein sequence ID" value="KLO18742.1"/>
    <property type="molecule type" value="Genomic_DNA"/>
</dbReference>
<reference evidence="10 11" key="1">
    <citation type="submission" date="2015-04" db="EMBL/GenBank/DDBJ databases">
        <title>Complete genome sequence of Schizopora paradoxa KUC8140, a cosmopolitan wood degrader in East Asia.</title>
        <authorList>
            <consortium name="DOE Joint Genome Institute"/>
            <person name="Min B."/>
            <person name="Park H."/>
            <person name="Jang Y."/>
            <person name="Kim J.-J."/>
            <person name="Kim K.H."/>
            <person name="Pangilinan J."/>
            <person name="Lipzen A."/>
            <person name="Riley R."/>
            <person name="Grigoriev I.V."/>
            <person name="Spatafora J.W."/>
            <person name="Choi I.-G."/>
        </authorList>
    </citation>
    <scope>NUCLEOTIDE SEQUENCE [LARGE SCALE GENOMIC DNA]</scope>
    <source>
        <strain evidence="10 11">KUC8140</strain>
    </source>
</reference>
<evidence type="ECO:0000313" key="10">
    <source>
        <dbReference type="EMBL" id="KLO18742.1"/>
    </source>
</evidence>
<dbReference type="EC" id="3.4.19.12" evidence="6"/>
<dbReference type="InterPro" id="IPR029071">
    <property type="entry name" value="Ubiquitin-like_domsf"/>
</dbReference>
<evidence type="ECO:0000256" key="2">
    <source>
        <dbReference type="ARBA" id="ARBA00022670"/>
    </source>
</evidence>
<dbReference type="CDD" id="cd02657">
    <property type="entry name" value="Peptidase_C19A"/>
    <property type="match status" value="1"/>
</dbReference>
<evidence type="ECO:0000259" key="8">
    <source>
        <dbReference type="PROSITE" id="PS50053"/>
    </source>
</evidence>
<keyword evidence="4 6" id="KW-0378">Hydrolase</keyword>
<evidence type="ECO:0000256" key="6">
    <source>
        <dbReference type="RuleBase" id="RU366025"/>
    </source>
</evidence>
<dbReference type="InterPro" id="IPR028889">
    <property type="entry name" value="USP"/>
</dbReference>
<dbReference type="FunCoup" id="A0A0H2S3U3">
    <property type="interactions" value="916"/>
</dbReference>
<feature type="domain" description="Ubiquitin-like" evidence="8">
    <location>
        <begin position="4"/>
        <end position="72"/>
    </location>
</feature>
<dbReference type="STRING" id="27342.A0A0H2S3U3"/>
<organism evidence="10 11">
    <name type="scientific">Schizopora paradoxa</name>
    <dbReference type="NCBI Taxonomy" id="27342"/>
    <lineage>
        <taxon>Eukaryota</taxon>
        <taxon>Fungi</taxon>
        <taxon>Dikarya</taxon>
        <taxon>Basidiomycota</taxon>
        <taxon>Agaricomycotina</taxon>
        <taxon>Agaricomycetes</taxon>
        <taxon>Hymenochaetales</taxon>
        <taxon>Schizoporaceae</taxon>
        <taxon>Schizopora</taxon>
    </lineage>
</organism>
<dbReference type="InterPro" id="IPR000626">
    <property type="entry name" value="Ubiquitin-like_dom"/>
</dbReference>
<dbReference type="PROSITE" id="PS00972">
    <property type="entry name" value="USP_1"/>
    <property type="match status" value="1"/>
</dbReference>
<feature type="region of interest" description="Disordered" evidence="7">
    <location>
        <begin position="377"/>
        <end position="457"/>
    </location>
</feature>
<evidence type="ECO:0000256" key="7">
    <source>
        <dbReference type="SAM" id="MobiDB-lite"/>
    </source>
</evidence>
<accession>A0A0H2S3U3</accession>
<dbReference type="GO" id="GO:0061136">
    <property type="term" value="P:regulation of proteasomal protein catabolic process"/>
    <property type="evidence" value="ECO:0007669"/>
    <property type="project" value="TreeGrafter"/>
</dbReference>
<dbReference type="PANTHER" id="PTHR43982">
    <property type="entry name" value="UBIQUITIN CARBOXYL-TERMINAL HYDROLASE"/>
    <property type="match status" value="1"/>
</dbReference>
<evidence type="ECO:0000313" key="11">
    <source>
        <dbReference type="Proteomes" id="UP000053477"/>
    </source>
</evidence>
<dbReference type="InterPro" id="IPR018200">
    <property type="entry name" value="USP_CS"/>
</dbReference>
<dbReference type="SUPFAM" id="SSF54236">
    <property type="entry name" value="Ubiquitin-like"/>
    <property type="match status" value="1"/>
</dbReference>
<dbReference type="GO" id="GO:0043161">
    <property type="term" value="P:proteasome-mediated ubiquitin-dependent protein catabolic process"/>
    <property type="evidence" value="ECO:0007669"/>
    <property type="project" value="InterPro"/>
</dbReference>